<reference evidence="1" key="1">
    <citation type="submission" date="2014-11" db="EMBL/GenBank/DDBJ databases">
        <authorList>
            <person name="Amaro Gonzalez C."/>
        </authorList>
    </citation>
    <scope>NUCLEOTIDE SEQUENCE</scope>
</reference>
<dbReference type="AlphaFoldDB" id="A0A0E9TFI5"/>
<dbReference type="EMBL" id="GBXM01056158">
    <property type="protein sequence ID" value="JAH52419.1"/>
    <property type="molecule type" value="Transcribed_RNA"/>
</dbReference>
<protein>
    <submittedName>
        <fullName evidence="1">Uncharacterized protein</fullName>
    </submittedName>
</protein>
<evidence type="ECO:0000313" key="1">
    <source>
        <dbReference type="EMBL" id="JAH52419.1"/>
    </source>
</evidence>
<proteinExistence type="predicted"/>
<reference evidence="1" key="2">
    <citation type="journal article" date="2015" name="Fish Shellfish Immunol.">
        <title>Early steps in the European eel (Anguilla anguilla)-Vibrio vulnificus interaction in the gills: Role of the RtxA13 toxin.</title>
        <authorList>
            <person name="Callol A."/>
            <person name="Pajuelo D."/>
            <person name="Ebbesson L."/>
            <person name="Teles M."/>
            <person name="MacKenzie S."/>
            <person name="Amaro C."/>
        </authorList>
    </citation>
    <scope>NUCLEOTIDE SEQUENCE</scope>
</reference>
<sequence length="42" mass="4544">MCLANKPMDLCCQLQTNHEPPYLGAQIGGSDSGQLSHWLKTG</sequence>
<accession>A0A0E9TFI5</accession>
<name>A0A0E9TFI5_ANGAN</name>
<organism evidence="1">
    <name type="scientific">Anguilla anguilla</name>
    <name type="common">European freshwater eel</name>
    <name type="synonym">Muraena anguilla</name>
    <dbReference type="NCBI Taxonomy" id="7936"/>
    <lineage>
        <taxon>Eukaryota</taxon>
        <taxon>Metazoa</taxon>
        <taxon>Chordata</taxon>
        <taxon>Craniata</taxon>
        <taxon>Vertebrata</taxon>
        <taxon>Euteleostomi</taxon>
        <taxon>Actinopterygii</taxon>
        <taxon>Neopterygii</taxon>
        <taxon>Teleostei</taxon>
        <taxon>Anguilliformes</taxon>
        <taxon>Anguillidae</taxon>
        <taxon>Anguilla</taxon>
    </lineage>
</organism>